<dbReference type="PANTHER" id="PTHR13847">
    <property type="entry name" value="SARCOSINE DEHYDROGENASE-RELATED"/>
    <property type="match status" value="1"/>
</dbReference>
<dbReference type="KEGG" id="acm:AciX9_1024"/>
<reference evidence="4" key="1">
    <citation type="submission" date="2011-01" db="EMBL/GenBank/DDBJ databases">
        <title>Complete sequence of chromosome of Acidobacterium sp. MP5ACTX9.</title>
        <authorList>
            <consortium name="US DOE Joint Genome Institute"/>
            <person name="Lucas S."/>
            <person name="Copeland A."/>
            <person name="Lapidus A."/>
            <person name="Cheng J.-F."/>
            <person name="Goodwin L."/>
            <person name="Pitluck S."/>
            <person name="Teshima H."/>
            <person name="Detter J.C."/>
            <person name="Han C."/>
            <person name="Tapia R."/>
            <person name="Land M."/>
            <person name="Hauser L."/>
            <person name="Kyrpides N."/>
            <person name="Ivanova N."/>
            <person name="Ovchinnikova G."/>
            <person name="Pagani I."/>
            <person name="Rawat S.R."/>
            <person name="Mannisto M."/>
            <person name="Haggblom M.M."/>
            <person name="Woyke T."/>
        </authorList>
    </citation>
    <scope>NUCLEOTIDE SEQUENCE [LARGE SCALE GENOMIC DNA]</scope>
    <source>
        <strain evidence="4">MP5ACTX9</strain>
    </source>
</reference>
<dbReference type="GO" id="GO:0005737">
    <property type="term" value="C:cytoplasm"/>
    <property type="evidence" value="ECO:0007669"/>
    <property type="project" value="TreeGrafter"/>
</dbReference>
<gene>
    <name evidence="3" type="ordered locus">AciX9_1024</name>
</gene>
<evidence type="ECO:0000313" key="3">
    <source>
        <dbReference type="EMBL" id="ADW68087.1"/>
    </source>
</evidence>
<name>E8X2V3_GRATM</name>
<dbReference type="GO" id="GO:0016491">
    <property type="term" value="F:oxidoreductase activity"/>
    <property type="evidence" value="ECO:0007669"/>
    <property type="project" value="UniProtKB-KW"/>
</dbReference>
<dbReference type="InterPro" id="IPR036188">
    <property type="entry name" value="FAD/NAD-bd_sf"/>
</dbReference>
<dbReference type="PaxDb" id="1198114-AciX9_1024"/>
<sequence length="346" mass="36598">MAEPDYVIAGAGIIGLSLALELHRRGASVVVLEAGTPMAQASTAAAGMLAADDPHNPIALHALAKVSTSLYPGFLDHISDLSGVRIPFQTASTLQAVSPDADFLSDPKALVPQLEPGSHRFSLLDERSVDPRQLAEALLMAVRNTRKIEGRGIDLRENTPLTRIAAGPASVRVETPAGSLSAGYFVDCMGAWSPAPVAPRKGQMLAVTLPKSLPLKTVIRTEKIYIVPRTDGPNAGRAIIGATVENAGYDLKVHPVDILTLNAQATALLPELAEALFVESWAGLRPATRDDLPILGPSPRQPRYVLANGHFRNGILLAPATAHVVAQLLMGENVDVDLAPFDPGRF</sequence>
<dbReference type="SUPFAM" id="SSF54373">
    <property type="entry name" value="FAD-linked reductases, C-terminal domain"/>
    <property type="match status" value="1"/>
</dbReference>
<dbReference type="Pfam" id="PF01266">
    <property type="entry name" value="DAO"/>
    <property type="match status" value="1"/>
</dbReference>
<keyword evidence="1" id="KW-0560">Oxidoreductase</keyword>
<dbReference type="AlphaFoldDB" id="E8X2V3"/>
<organism evidence="4">
    <name type="scientific">Granulicella tundricola (strain ATCC BAA-1859 / DSM 23138 / MP5ACTX9)</name>
    <dbReference type="NCBI Taxonomy" id="1198114"/>
    <lineage>
        <taxon>Bacteria</taxon>
        <taxon>Pseudomonadati</taxon>
        <taxon>Acidobacteriota</taxon>
        <taxon>Terriglobia</taxon>
        <taxon>Terriglobales</taxon>
        <taxon>Acidobacteriaceae</taxon>
        <taxon>Granulicella</taxon>
    </lineage>
</organism>
<protein>
    <submittedName>
        <fullName evidence="3">FAD dependent oxidoreductase</fullName>
    </submittedName>
</protein>
<dbReference type="HOGENOM" id="CLU_007884_4_5_0"/>
<feature type="domain" description="FAD dependent oxidoreductase" evidence="2">
    <location>
        <begin position="5"/>
        <end position="328"/>
    </location>
</feature>
<dbReference type="eggNOG" id="COG0665">
    <property type="taxonomic scope" value="Bacteria"/>
</dbReference>
<dbReference type="OrthoDB" id="9794226at2"/>
<dbReference type="EMBL" id="CP002480">
    <property type="protein sequence ID" value="ADW68087.1"/>
    <property type="molecule type" value="Genomic_DNA"/>
</dbReference>
<keyword evidence="4" id="KW-1185">Reference proteome</keyword>
<proteinExistence type="predicted"/>
<evidence type="ECO:0000313" key="4">
    <source>
        <dbReference type="Proteomes" id="UP000000343"/>
    </source>
</evidence>
<evidence type="ECO:0000259" key="2">
    <source>
        <dbReference type="Pfam" id="PF01266"/>
    </source>
</evidence>
<evidence type="ECO:0000256" key="1">
    <source>
        <dbReference type="ARBA" id="ARBA00023002"/>
    </source>
</evidence>
<dbReference type="InterPro" id="IPR006076">
    <property type="entry name" value="FAD-dep_OxRdtase"/>
</dbReference>
<accession>E8X2V3</accession>
<dbReference type="SUPFAM" id="SSF51905">
    <property type="entry name" value="FAD/NAD(P)-binding domain"/>
    <property type="match status" value="1"/>
</dbReference>
<dbReference type="Gene3D" id="3.50.50.60">
    <property type="entry name" value="FAD/NAD(P)-binding domain"/>
    <property type="match status" value="1"/>
</dbReference>
<dbReference type="Proteomes" id="UP000000343">
    <property type="component" value="Chromosome"/>
</dbReference>
<dbReference type="RefSeq" id="WP_013579410.1">
    <property type="nucleotide sequence ID" value="NC_015064.1"/>
</dbReference>
<dbReference type="STRING" id="1198114.AciX9_1024"/>
<dbReference type="PANTHER" id="PTHR13847:SF289">
    <property type="entry name" value="GLYCINE OXIDASE"/>
    <property type="match status" value="1"/>
</dbReference>
<dbReference type="Gene3D" id="3.30.9.10">
    <property type="entry name" value="D-Amino Acid Oxidase, subunit A, domain 2"/>
    <property type="match status" value="1"/>
</dbReference>